<accession>A0A2W5UUD3</accession>
<proteinExistence type="predicted"/>
<dbReference type="InterPro" id="IPR001322">
    <property type="entry name" value="Lamin_tail_dom"/>
</dbReference>
<dbReference type="Proteomes" id="UP000249061">
    <property type="component" value="Unassembled WGS sequence"/>
</dbReference>
<feature type="chain" id="PRO_5015963703" description="LTD domain-containing protein" evidence="2">
    <location>
        <begin position="19"/>
        <end position="770"/>
    </location>
</feature>
<comment type="caution">
    <text evidence="4">The sequence shown here is derived from an EMBL/GenBank/DDBJ whole genome shotgun (WGS) entry which is preliminary data.</text>
</comment>
<name>A0A2W5UUD3_9BACT</name>
<evidence type="ECO:0000256" key="1">
    <source>
        <dbReference type="SAM" id="MobiDB-lite"/>
    </source>
</evidence>
<reference evidence="4 5" key="1">
    <citation type="submission" date="2017-08" db="EMBL/GenBank/DDBJ databases">
        <title>Infants hospitalized years apart are colonized by the same room-sourced microbial strains.</title>
        <authorList>
            <person name="Brooks B."/>
            <person name="Olm M.R."/>
            <person name="Firek B.A."/>
            <person name="Baker R."/>
            <person name="Thomas B.C."/>
            <person name="Morowitz M.J."/>
            <person name="Banfield J.F."/>
        </authorList>
    </citation>
    <scope>NUCLEOTIDE SEQUENCE [LARGE SCALE GENOMIC DNA]</scope>
    <source>
        <strain evidence="4">S2_003_000_R2_14</strain>
    </source>
</reference>
<evidence type="ECO:0000313" key="4">
    <source>
        <dbReference type="EMBL" id="PZR12808.1"/>
    </source>
</evidence>
<evidence type="ECO:0000313" key="5">
    <source>
        <dbReference type="Proteomes" id="UP000249061"/>
    </source>
</evidence>
<dbReference type="PROSITE" id="PS51257">
    <property type="entry name" value="PROKAR_LIPOPROTEIN"/>
    <property type="match status" value="1"/>
</dbReference>
<protein>
    <recommendedName>
        <fullName evidence="3">LTD domain-containing protein</fullName>
    </recommendedName>
</protein>
<gene>
    <name evidence="4" type="ORF">DI536_14690</name>
</gene>
<evidence type="ECO:0000256" key="2">
    <source>
        <dbReference type="SAM" id="SignalP"/>
    </source>
</evidence>
<evidence type="ECO:0000259" key="3">
    <source>
        <dbReference type="PROSITE" id="PS51841"/>
    </source>
</evidence>
<dbReference type="AlphaFoldDB" id="A0A2W5UUD3"/>
<organism evidence="4 5">
    <name type="scientific">Archangium gephyra</name>
    <dbReference type="NCBI Taxonomy" id="48"/>
    <lineage>
        <taxon>Bacteria</taxon>
        <taxon>Pseudomonadati</taxon>
        <taxon>Myxococcota</taxon>
        <taxon>Myxococcia</taxon>
        <taxon>Myxococcales</taxon>
        <taxon>Cystobacterineae</taxon>
        <taxon>Archangiaceae</taxon>
        <taxon>Archangium</taxon>
    </lineage>
</organism>
<dbReference type="PROSITE" id="PS51841">
    <property type="entry name" value="LTD"/>
    <property type="match status" value="1"/>
</dbReference>
<feature type="region of interest" description="Disordered" evidence="1">
    <location>
        <begin position="748"/>
        <end position="770"/>
    </location>
</feature>
<feature type="signal peptide" evidence="2">
    <location>
        <begin position="1"/>
        <end position="18"/>
    </location>
</feature>
<keyword evidence="2" id="KW-0732">Signal</keyword>
<sequence>MKRALLVCAAAAAFSACAPDESTSACSSLNAGDLVITEVMLDPEGTDTGNEWFEVFNTLGTPVDLKGLTLFLTATDGTGAKSHVVRAGSAPGRGYFTFGDVRSGPNPAWIGYSYNNALGSFSNSSGVIGLRCGQKEIARFTWTVAGKAGRSRQLDGTQEPSADRASIEASFCDAPTGGIPYNGGNLGSPGAANAVCTATVNPGGGTCLEGGVARPIISPAAGDLVISEVHGKPAATSATNGEWVELNARNSFDLNDLVLVTTSGASKVITSADCLAVNAGDYVLLARNGDAAANGNLPTPIFVYGTLAISDTGAQSLTLSLADAGVIDVANFNAPISGRSWQLDPTKLDATSNDSATSFCRAQTQWVAGSGDYGTPGAVNEACPADAGVPDPNVCFDDATQTERALRTPNDGDLVITEWHTNPRAVSDTVGEFIEVLAKADVDLNGTTLFIRSTSSSTTGRVAINSTSCIPATSGQYFLFARNEDSTQNGGLPPVFATFTTSLTANSVFALLRSDGGVYDEVAALTEVDGKSTQVAPGFENAADNDLTQNRCESPQQWVAAAGDFGSPGAANPACAVPADPNQCLDEGTQAMRPIQPPADGAFVITEWMTGPSSPPGAQGEYFEALARTPFDLNGLKFRINTGTPVSIVTGNTCKPVAADSYVLFGRNADPLVNGNLPTLTATFSTALTGTSVISLLNADGGVHDSVTADGETSGASRQVRPDALTVTDNDIATNRCATPTGNLYGATTDDGGVSHTNRGTPGRVNVACP</sequence>
<dbReference type="EMBL" id="QFQP01000011">
    <property type="protein sequence ID" value="PZR12808.1"/>
    <property type="molecule type" value="Genomic_DNA"/>
</dbReference>
<feature type="domain" description="LTD" evidence="3">
    <location>
        <begin position="21"/>
        <end position="144"/>
    </location>
</feature>